<name>A0A8J4WZP7_9TREM</name>
<comment type="caution">
    <text evidence="2">The sequence shown here is derived from an EMBL/GenBank/DDBJ whole genome shotgun (WGS) entry which is preliminary data.</text>
</comment>
<organism evidence="2 3">
    <name type="scientific">Paragonimus heterotremus</name>
    <dbReference type="NCBI Taxonomy" id="100268"/>
    <lineage>
        <taxon>Eukaryota</taxon>
        <taxon>Metazoa</taxon>
        <taxon>Spiralia</taxon>
        <taxon>Lophotrochozoa</taxon>
        <taxon>Platyhelminthes</taxon>
        <taxon>Trematoda</taxon>
        <taxon>Digenea</taxon>
        <taxon>Plagiorchiida</taxon>
        <taxon>Troglotremata</taxon>
        <taxon>Troglotrematidae</taxon>
        <taxon>Paragonimus</taxon>
    </lineage>
</organism>
<keyword evidence="3" id="KW-1185">Reference proteome</keyword>
<feature type="region of interest" description="Disordered" evidence="1">
    <location>
        <begin position="82"/>
        <end position="117"/>
    </location>
</feature>
<dbReference type="AlphaFoldDB" id="A0A8J4WZP7"/>
<evidence type="ECO:0000313" key="3">
    <source>
        <dbReference type="Proteomes" id="UP000748531"/>
    </source>
</evidence>
<accession>A0A8J4WZP7</accession>
<sequence length="404" mass="42637">YSEPTAEVEAEAIRENQQVIDRAEQTVAQQRNHRSITGNSSAGLILSVPQPPVPISSAAPSGAVTKSPPLVQTAFNGASVPRSVQSQPVSEPLCGFSTDPFSPRSPDSSSTKRSDTTDPFANFAAATTALSISGAKQPSDFFADFSSASISLTTHSVVPQVTAASSSLQPPVIPKSVWSESLSDRNFQVHNQVQKTTTSTADKYAALAELDGLFKSTTSAPSGMDARGLFASNPPSSCQYNPIQAPNYYSPASSAFSTAFDAQHSPKTYNPFLTTTINMNVTPKHHNALNPFTNPPSQSFTSLLSSVPVSNPSAPTVATNRNPFVLTTKQPHLSNHVNPFFQQSHYSSSSGTRSFPASWMTQPLSATGPVTSANDGFMSSAGTAGLHSTAQPVSTRAFSDFVPF</sequence>
<feature type="non-terminal residue" evidence="2">
    <location>
        <position position="404"/>
    </location>
</feature>
<dbReference type="OrthoDB" id="6036at2759"/>
<proteinExistence type="predicted"/>
<evidence type="ECO:0000256" key="1">
    <source>
        <dbReference type="SAM" id="MobiDB-lite"/>
    </source>
</evidence>
<dbReference type="EMBL" id="LUCH01002943">
    <property type="protein sequence ID" value="KAF5400747.1"/>
    <property type="molecule type" value="Genomic_DNA"/>
</dbReference>
<dbReference type="Proteomes" id="UP000748531">
    <property type="component" value="Unassembled WGS sequence"/>
</dbReference>
<reference evidence="2" key="1">
    <citation type="submission" date="2019-05" db="EMBL/GenBank/DDBJ databases">
        <title>Annotation for the trematode Paragonimus heterotremus.</title>
        <authorList>
            <person name="Choi Y.-J."/>
        </authorList>
    </citation>
    <scope>NUCLEOTIDE SEQUENCE</scope>
    <source>
        <strain evidence="2">LC</strain>
    </source>
</reference>
<feature type="region of interest" description="Disordered" evidence="1">
    <location>
        <begin position="25"/>
        <end position="66"/>
    </location>
</feature>
<gene>
    <name evidence="2" type="ORF">PHET_05996</name>
</gene>
<evidence type="ECO:0000313" key="2">
    <source>
        <dbReference type="EMBL" id="KAF5400747.1"/>
    </source>
</evidence>
<protein>
    <submittedName>
        <fullName evidence="2">Uncharacterized protein</fullName>
    </submittedName>
</protein>
<feature type="compositionally biased region" description="Polar residues" evidence="1">
    <location>
        <begin position="26"/>
        <end position="42"/>
    </location>
</feature>
<feature type="compositionally biased region" description="Low complexity" evidence="1">
    <location>
        <begin position="82"/>
        <end position="109"/>
    </location>
</feature>